<dbReference type="Proteomes" id="UP001299046">
    <property type="component" value="Unassembled WGS sequence"/>
</dbReference>
<feature type="domain" description="HTH marR-type" evidence="1">
    <location>
        <begin position="25"/>
        <end position="156"/>
    </location>
</feature>
<dbReference type="InterPro" id="IPR000835">
    <property type="entry name" value="HTH_MarR-typ"/>
</dbReference>
<protein>
    <submittedName>
        <fullName evidence="2">MarR family transcriptional regulator</fullName>
    </submittedName>
</protein>
<evidence type="ECO:0000313" key="3">
    <source>
        <dbReference type="Proteomes" id="UP001299046"/>
    </source>
</evidence>
<dbReference type="EMBL" id="JAYJJT010000027">
    <property type="protein sequence ID" value="MEB3051804.1"/>
    <property type="molecule type" value="Genomic_DNA"/>
</dbReference>
<evidence type="ECO:0000259" key="1">
    <source>
        <dbReference type="PROSITE" id="PS50995"/>
    </source>
</evidence>
<accession>A0ABU5YQX0</accession>
<gene>
    <name evidence="2" type="ORF">KV112_19000</name>
</gene>
<dbReference type="InterPro" id="IPR036388">
    <property type="entry name" value="WH-like_DNA-bd_sf"/>
</dbReference>
<proteinExistence type="predicted"/>
<dbReference type="InterPro" id="IPR036390">
    <property type="entry name" value="WH_DNA-bd_sf"/>
</dbReference>
<dbReference type="PROSITE" id="PS50995">
    <property type="entry name" value="HTH_MARR_2"/>
    <property type="match status" value="1"/>
</dbReference>
<comment type="caution">
    <text evidence="2">The sequence shown here is derived from an EMBL/GenBank/DDBJ whole genome shotgun (WGS) entry which is preliminary data.</text>
</comment>
<dbReference type="PANTHER" id="PTHR33164">
    <property type="entry name" value="TRANSCRIPTIONAL REGULATOR, MARR FAMILY"/>
    <property type="match status" value="1"/>
</dbReference>
<dbReference type="Gene3D" id="1.10.10.10">
    <property type="entry name" value="Winged helix-like DNA-binding domain superfamily/Winged helix DNA-binding domain"/>
    <property type="match status" value="1"/>
</dbReference>
<dbReference type="PANTHER" id="PTHR33164:SF99">
    <property type="entry name" value="MARR FAMILY REGULATORY PROTEIN"/>
    <property type="match status" value="1"/>
</dbReference>
<dbReference type="Pfam" id="PF01047">
    <property type="entry name" value="MarR"/>
    <property type="match status" value="1"/>
</dbReference>
<organism evidence="2 3">
    <name type="scientific">[Mycobacterium] zoologicum</name>
    <dbReference type="NCBI Taxonomy" id="2872311"/>
    <lineage>
        <taxon>Bacteria</taxon>
        <taxon>Bacillati</taxon>
        <taxon>Actinomycetota</taxon>
        <taxon>Actinomycetes</taxon>
        <taxon>Mycobacteriales</taxon>
        <taxon>Mycobacteriaceae</taxon>
        <taxon>Mycolicibacter</taxon>
    </lineage>
</organism>
<keyword evidence="3" id="KW-1185">Reference proteome</keyword>
<reference evidence="2 3" key="1">
    <citation type="submission" date="2023-12" db="EMBL/GenBank/DDBJ databases">
        <title>Description of new species of Mycobacterium terrae complex isolated from sewage at the Sao Paulo Zoological Park Foundation in Brazil.</title>
        <authorList>
            <person name="Romagnoli C.L."/>
            <person name="Conceicao E.C."/>
            <person name="Machado E."/>
            <person name="Barreto L.B.P.F."/>
            <person name="Sharma A."/>
            <person name="Silva N.M."/>
            <person name="Marques L.E."/>
            <person name="Juliana M.A."/>
            <person name="Lourenco M.C.S."/>
            <person name="Digiampietri L.A."/>
            <person name="Suffys P.N."/>
            <person name="Viana-Niero C."/>
        </authorList>
    </citation>
    <scope>NUCLEOTIDE SEQUENCE [LARGE SCALE GENOMIC DNA]</scope>
    <source>
        <strain evidence="2 3">MYC123</strain>
    </source>
</reference>
<dbReference type="RefSeq" id="WP_224865010.1">
    <property type="nucleotide sequence ID" value="NZ_JAYJJT010000027.1"/>
</dbReference>
<evidence type="ECO:0000313" key="2">
    <source>
        <dbReference type="EMBL" id="MEB3051804.1"/>
    </source>
</evidence>
<dbReference type="InterPro" id="IPR039422">
    <property type="entry name" value="MarR/SlyA-like"/>
</dbReference>
<dbReference type="PRINTS" id="PR00598">
    <property type="entry name" value="HTHMARR"/>
</dbReference>
<dbReference type="SUPFAM" id="SSF46785">
    <property type="entry name" value="Winged helix' DNA-binding domain"/>
    <property type="match status" value="1"/>
</dbReference>
<name>A0ABU5YQX0_9MYCO</name>
<dbReference type="SMART" id="SM00347">
    <property type="entry name" value="HTH_MARR"/>
    <property type="match status" value="1"/>
</dbReference>
<sequence length="163" mass="18138">MNGFIPGRTAGVTPHLTFAEHKSWENYLSAVLRMTSTLNRQLTDTHRLTLTDVHLLAILGNTEDGSAQMSFLADVLRSLPSRLTRQVRRLESQGLVDRATSPHDRRRVIVTITEAGRTLAEEAMSTYANEVRTHFLGPLTRPQINAMASSCRQIGDGLKQIQS</sequence>